<evidence type="ECO:0000259" key="3">
    <source>
        <dbReference type="SMART" id="SM00822"/>
    </source>
</evidence>
<name>A0A1I4IDB1_9RHOB</name>
<dbReference type="OrthoDB" id="9804774at2"/>
<dbReference type="InterPro" id="IPR020904">
    <property type="entry name" value="Sc_DH/Rdtase_CS"/>
</dbReference>
<dbReference type="Proteomes" id="UP000199550">
    <property type="component" value="Unassembled WGS sequence"/>
</dbReference>
<organism evidence="4 5">
    <name type="scientific">Loktanella salsilacus</name>
    <dbReference type="NCBI Taxonomy" id="195913"/>
    <lineage>
        <taxon>Bacteria</taxon>
        <taxon>Pseudomonadati</taxon>
        <taxon>Pseudomonadota</taxon>
        <taxon>Alphaproteobacteria</taxon>
        <taxon>Rhodobacterales</taxon>
        <taxon>Roseobacteraceae</taxon>
        <taxon>Loktanella</taxon>
    </lineage>
</organism>
<dbReference type="SMART" id="SM00822">
    <property type="entry name" value="PKS_KR"/>
    <property type="match status" value="1"/>
</dbReference>
<evidence type="ECO:0000313" key="4">
    <source>
        <dbReference type="EMBL" id="SFL52349.1"/>
    </source>
</evidence>
<dbReference type="InterPro" id="IPR036291">
    <property type="entry name" value="NAD(P)-bd_dom_sf"/>
</dbReference>
<dbReference type="InterPro" id="IPR057326">
    <property type="entry name" value="KR_dom"/>
</dbReference>
<dbReference type="RefSeq" id="WP_090191260.1">
    <property type="nucleotide sequence ID" value="NZ_CAXIDI010000003.1"/>
</dbReference>
<evidence type="ECO:0000313" key="5">
    <source>
        <dbReference type="Proteomes" id="UP000199550"/>
    </source>
</evidence>
<dbReference type="PANTHER" id="PTHR42760">
    <property type="entry name" value="SHORT-CHAIN DEHYDROGENASES/REDUCTASES FAMILY MEMBER"/>
    <property type="match status" value="1"/>
</dbReference>
<dbReference type="STRING" id="195913.SAMN04488004_1259"/>
<evidence type="ECO:0000256" key="2">
    <source>
        <dbReference type="RuleBase" id="RU000363"/>
    </source>
</evidence>
<sequence length="253" mass="26509">MEHIGKHALVTGGGSGIGRAIALALAEAGAEVTITGRRAEPLQALAAENPRIHPCVMDVSDESAVRSGIAEVAAARGPITICIANAGIAEGGPFMKTSLADWRRTMTTNLDGVFLTFQAALETLPADLPGRYIVVSSIAGVRGLKNAIPYSASKHGVIGLVRGLSEEFMQKRPVTFNALCPGYVDTDIVQNQLPGLMRRFDVDRAGAEGIVASGNRHKRLLQVDETTAAAIWLCSDAARSVNGQTIEIAGGQV</sequence>
<protein>
    <submittedName>
        <fullName evidence="4">NAD(P)-dependent dehydrogenase, short-chain alcohol dehydrogenase family</fullName>
    </submittedName>
</protein>
<dbReference type="InterPro" id="IPR002347">
    <property type="entry name" value="SDR_fam"/>
</dbReference>
<gene>
    <name evidence="4" type="ORF">SAMN04488004_1259</name>
</gene>
<dbReference type="GO" id="GO:0030497">
    <property type="term" value="P:fatty acid elongation"/>
    <property type="evidence" value="ECO:0007669"/>
    <property type="project" value="TreeGrafter"/>
</dbReference>
<dbReference type="Gene3D" id="3.40.50.720">
    <property type="entry name" value="NAD(P)-binding Rossmann-like Domain"/>
    <property type="match status" value="1"/>
</dbReference>
<dbReference type="PRINTS" id="PR00080">
    <property type="entry name" value="SDRFAMILY"/>
</dbReference>
<reference evidence="4 5" key="1">
    <citation type="submission" date="2016-10" db="EMBL/GenBank/DDBJ databases">
        <authorList>
            <person name="de Groot N.N."/>
        </authorList>
    </citation>
    <scope>NUCLEOTIDE SEQUENCE [LARGE SCALE GENOMIC DNA]</scope>
    <source>
        <strain evidence="4 5">DSM 16199</strain>
    </source>
</reference>
<dbReference type="FunFam" id="3.40.50.720:FF:000084">
    <property type="entry name" value="Short-chain dehydrogenase reductase"/>
    <property type="match status" value="1"/>
</dbReference>
<dbReference type="SUPFAM" id="SSF51735">
    <property type="entry name" value="NAD(P)-binding Rossmann-fold domains"/>
    <property type="match status" value="1"/>
</dbReference>
<dbReference type="CDD" id="cd05233">
    <property type="entry name" value="SDR_c"/>
    <property type="match status" value="1"/>
</dbReference>
<proteinExistence type="inferred from homology"/>
<evidence type="ECO:0000256" key="1">
    <source>
        <dbReference type="ARBA" id="ARBA00006484"/>
    </source>
</evidence>
<dbReference type="PRINTS" id="PR00081">
    <property type="entry name" value="GDHRDH"/>
</dbReference>
<dbReference type="AlphaFoldDB" id="A0A1I4IDB1"/>
<keyword evidence="5" id="KW-1185">Reference proteome</keyword>
<dbReference type="GO" id="GO:0016616">
    <property type="term" value="F:oxidoreductase activity, acting on the CH-OH group of donors, NAD or NADP as acceptor"/>
    <property type="evidence" value="ECO:0007669"/>
    <property type="project" value="TreeGrafter"/>
</dbReference>
<comment type="similarity">
    <text evidence="1 2">Belongs to the short-chain dehydrogenases/reductases (SDR) family.</text>
</comment>
<accession>A0A1I4IDB1</accession>
<dbReference type="Pfam" id="PF00106">
    <property type="entry name" value="adh_short"/>
    <property type="match status" value="1"/>
</dbReference>
<feature type="domain" description="Ketoreductase" evidence="3">
    <location>
        <begin position="6"/>
        <end position="187"/>
    </location>
</feature>
<dbReference type="PANTHER" id="PTHR42760:SF40">
    <property type="entry name" value="3-OXOACYL-[ACYL-CARRIER-PROTEIN] REDUCTASE, CHLOROPLASTIC"/>
    <property type="match status" value="1"/>
</dbReference>
<dbReference type="PROSITE" id="PS00061">
    <property type="entry name" value="ADH_SHORT"/>
    <property type="match status" value="1"/>
</dbReference>
<dbReference type="EMBL" id="FOTF01000025">
    <property type="protein sequence ID" value="SFL52349.1"/>
    <property type="molecule type" value="Genomic_DNA"/>
</dbReference>